<dbReference type="EC" id="3.4.19.12" evidence="2"/>
<dbReference type="PROSITE" id="PS00972">
    <property type="entry name" value="USP_1"/>
    <property type="match status" value="1"/>
</dbReference>
<dbReference type="GO" id="GO:0043161">
    <property type="term" value="P:proteasome-mediated ubiquitin-dependent protein catabolic process"/>
    <property type="evidence" value="ECO:0007669"/>
    <property type="project" value="InterPro"/>
</dbReference>
<dbReference type="PROSITE" id="PS50235">
    <property type="entry name" value="USP_3"/>
    <property type="match status" value="1"/>
</dbReference>
<dbReference type="Pfam" id="PF13446">
    <property type="entry name" value="RPT"/>
    <property type="match status" value="3"/>
</dbReference>
<protein>
    <recommendedName>
        <fullName evidence="2">ubiquitinyl hydrolase 1</fullName>
        <ecNumber evidence="2">3.4.19.12</ecNumber>
    </recommendedName>
</protein>
<comment type="catalytic activity">
    <reaction evidence="1">
        <text>Thiol-dependent hydrolysis of ester, thioester, amide, peptide and isopeptide bonds formed by the C-terminal Gly of ubiquitin (a 76-residue protein attached to proteins as an intracellular targeting signal).</text>
        <dbReference type="EC" id="3.4.19.12"/>
    </reaction>
</comment>
<reference evidence="10 11" key="1">
    <citation type="journal article" date="2018" name="Nat. Ecol. Evol.">
        <title>Pezizomycetes genomes reveal the molecular basis of ectomycorrhizal truffle lifestyle.</title>
        <authorList>
            <person name="Murat C."/>
            <person name="Payen T."/>
            <person name="Noel B."/>
            <person name="Kuo A."/>
            <person name="Morin E."/>
            <person name="Chen J."/>
            <person name="Kohler A."/>
            <person name="Krizsan K."/>
            <person name="Balestrini R."/>
            <person name="Da Silva C."/>
            <person name="Montanini B."/>
            <person name="Hainaut M."/>
            <person name="Levati E."/>
            <person name="Barry K.W."/>
            <person name="Belfiori B."/>
            <person name="Cichocki N."/>
            <person name="Clum A."/>
            <person name="Dockter R.B."/>
            <person name="Fauchery L."/>
            <person name="Guy J."/>
            <person name="Iotti M."/>
            <person name="Le Tacon F."/>
            <person name="Lindquist E.A."/>
            <person name="Lipzen A."/>
            <person name="Malagnac F."/>
            <person name="Mello A."/>
            <person name="Molinier V."/>
            <person name="Miyauchi S."/>
            <person name="Poulain J."/>
            <person name="Riccioni C."/>
            <person name="Rubini A."/>
            <person name="Sitrit Y."/>
            <person name="Splivallo R."/>
            <person name="Traeger S."/>
            <person name="Wang M."/>
            <person name="Zifcakova L."/>
            <person name="Wipf D."/>
            <person name="Zambonelli A."/>
            <person name="Paolocci F."/>
            <person name="Nowrousian M."/>
            <person name="Ottonello S."/>
            <person name="Baldrian P."/>
            <person name="Spatafora J.W."/>
            <person name="Henrissat B."/>
            <person name="Nagy L.G."/>
            <person name="Aury J.M."/>
            <person name="Wincker P."/>
            <person name="Grigoriev I.V."/>
            <person name="Bonfante P."/>
            <person name="Martin F.M."/>
        </authorList>
    </citation>
    <scope>NUCLEOTIDE SEQUENCE [LARGE SCALE GENOMIC DNA]</scope>
    <source>
        <strain evidence="10 11">ATCC MYA-4762</strain>
    </source>
</reference>
<evidence type="ECO:0000256" key="5">
    <source>
        <dbReference type="ARBA" id="ARBA00022801"/>
    </source>
</evidence>
<dbReference type="InParanoid" id="A0A3N4LFK2"/>
<dbReference type="InterPro" id="IPR018200">
    <property type="entry name" value="USP_CS"/>
</dbReference>
<dbReference type="InterPro" id="IPR038765">
    <property type="entry name" value="Papain-like_cys_pep_sf"/>
</dbReference>
<name>A0A3N4LFK2_9PEZI</name>
<dbReference type="EMBL" id="ML121559">
    <property type="protein sequence ID" value="RPB21496.1"/>
    <property type="molecule type" value="Genomic_DNA"/>
</dbReference>
<evidence type="ECO:0000313" key="10">
    <source>
        <dbReference type="EMBL" id="RPB21496.1"/>
    </source>
</evidence>
<dbReference type="OrthoDB" id="2420415at2759"/>
<accession>A0A3N4LFK2</accession>
<keyword evidence="6" id="KW-0788">Thiol protease</keyword>
<dbReference type="FunCoup" id="A0A3N4LFK2">
    <property type="interactions" value="52"/>
</dbReference>
<dbReference type="SUPFAM" id="SSF54001">
    <property type="entry name" value="Cysteine proteinases"/>
    <property type="match status" value="1"/>
</dbReference>
<dbReference type="GO" id="GO:0016579">
    <property type="term" value="P:protein deubiquitination"/>
    <property type="evidence" value="ECO:0007669"/>
    <property type="project" value="InterPro"/>
</dbReference>
<dbReference type="InterPro" id="IPR001394">
    <property type="entry name" value="Peptidase_C19_UCH"/>
</dbReference>
<feature type="domain" description="USP" evidence="9">
    <location>
        <begin position="643"/>
        <end position="1214"/>
    </location>
</feature>
<organism evidence="10 11">
    <name type="scientific">Terfezia boudieri ATCC MYA-4762</name>
    <dbReference type="NCBI Taxonomy" id="1051890"/>
    <lineage>
        <taxon>Eukaryota</taxon>
        <taxon>Fungi</taxon>
        <taxon>Dikarya</taxon>
        <taxon>Ascomycota</taxon>
        <taxon>Pezizomycotina</taxon>
        <taxon>Pezizomycetes</taxon>
        <taxon>Pezizales</taxon>
        <taxon>Pezizaceae</taxon>
        <taxon>Terfezia</taxon>
    </lineage>
</organism>
<evidence type="ECO:0000256" key="6">
    <source>
        <dbReference type="ARBA" id="ARBA00022807"/>
    </source>
</evidence>
<dbReference type="InterPro" id="IPR044635">
    <property type="entry name" value="UBP14-like"/>
</dbReference>
<feature type="region of interest" description="Disordered" evidence="8">
    <location>
        <begin position="814"/>
        <end position="886"/>
    </location>
</feature>
<dbReference type="Gene3D" id="3.90.70.10">
    <property type="entry name" value="Cysteine proteinases"/>
    <property type="match status" value="2"/>
</dbReference>
<dbReference type="GO" id="GO:0070628">
    <property type="term" value="F:proteasome binding"/>
    <property type="evidence" value="ECO:0007669"/>
    <property type="project" value="TreeGrafter"/>
</dbReference>
<dbReference type="InterPro" id="IPR025305">
    <property type="entry name" value="UCH_repeat_domain"/>
</dbReference>
<dbReference type="AlphaFoldDB" id="A0A3N4LFK2"/>
<keyword evidence="5" id="KW-0378">Hydrolase</keyword>
<dbReference type="GO" id="GO:0061136">
    <property type="term" value="P:regulation of proteasomal protein catabolic process"/>
    <property type="evidence" value="ECO:0007669"/>
    <property type="project" value="TreeGrafter"/>
</dbReference>
<evidence type="ECO:0000256" key="4">
    <source>
        <dbReference type="ARBA" id="ARBA00022786"/>
    </source>
</evidence>
<evidence type="ECO:0000256" key="3">
    <source>
        <dbReference type="ARBA" id="ARBA00022670"/>
    </source>
</evidence>
<dbReference type="InterPro" id="IPR028889">
    <property type="entry name" value="USP"/>
</dbReference>
<keyword evidence="3" id="KW-0645">Protease</keyword>
<keyword evidence="4" id="KW-0833">Ubl conjugation pathway</keyword>
<evidence type="ECO:0000256" key="8">
    <source>
        <dbReference type="SAM" id="MobiDB-lite"/>
    </source>
</evidence>
<feature type="compositionally biased region" description="Basic and acidic residues" evidence="8">
    <location>
        <begin position="814"/>
        <end position="823"/>
    </location>
</feature>
<dbReference type="Pfam" id="PF00443">
    <property type="entry name" value="UCH"/>
    <property type="match status" value="1"/>
</dbReference>
<sequence length="1240" mass="140005">MVVEAFGYTGSASMPNIEKSSRPGKTAPRLLADLYHYDISRTSTNALIDFPAHHYDSKPDRAAFPSPPHSHILLLKNEQSDLISHSSPDTRKRYIVAAVCQKCRTHFDVEIEYPRGLGTSLCGRDNKDFPLHHFQYSESFSGVFQGEHAPGSRELEDKRAFKCSSPVCSASLCITSKIPMLDAKTKQLLDDRSLYPGRAKLAEQEFPSEDFPKYYPESGQFPVPLPPSQPAQALRALHAYLNNCLHDIKNGASKPIHRRNKRLLHNMGYDADQIFRKAHYKLDIVGDDPKGIWKPPYLSDQVRADIQDILTELKILSQQPAYRESGISYVPPYADKELQRLLACEKYDTTYQGRSSAPYEFMPRYANLGAIGDFSDDLLIWCFKRQIAVDKQNAPYYLECLMDFATGRKSEALGMAVATYRSEGYFSTSDVRDAYKALNLDPDKQYEPDVIIGNFRAHVSDAPRSEAQMRQALLMIGTSMNSQAIVQAASKGPMNVSQAYEYFGAPSEIEPSFLISLYQIKIKDQPSEESAAKDALRLIANKLSSNILTDFLVSGNVYDQPLDVSMAYSRLEADPNMDDDSLIAVYQIRLGESVNIEDQRQALIVIAESRKSDVIRTFLQRGETVPGTGRGVLIQGGRADWPVGLDNIGNTCYLNSLLQFYFTIKPLRDMILQFDLYQEDMNEEILQTKRVGGRKVTVNEVEHAKKFVGHLRDLFQMMITSKDASVKPEAEFARSALGGSKEETKEDQEKRRLSVDAPPPVVTLDDDLDTKMDVDNETSQTIDDGGSEITLVEKFDTKTTDEDFVMIDSDKKDSVFSEDKENLPPRAEPTANAVRPVLQDIGVDGAEPSHVSETEGPQAPPTPPPETHDHPPPIPPRPAPKSTTKHTDFTLGRQQDVAECIENVMFQIEAAIKPEDHDENGEQVDLVKKLFYGKTKQSLQLLGSNEKRSKIELFSHLLIDVADGSRDIYSALDSVFDVTTVNLEGKDTIRYLSISELPPVLQIQIQRVQFDRTIGKTYKSTAHLKFLETIYMDRYLDSSDPLLQAKREEAWAWKREIVSLERRRAGLTNTSVGLDAPQTLDAVRSWIEEINDSEDKDLLGDAPLPELLNGLDTGIKESTEELNEINERLEVLRAKTAAQFEGLANHGYRVHSVFIHRGSVSFGHYWIYIYDFKEKIWRKYNDEYVTAVTDPREVFEHLDSNNPATPYFLVFVREQETERGMVEAVQRRIEEEETTVMKLD</sequence>
<evidence type="ECO:0000256" key="1">
    <source>
        <dbReference type="ARBA" id="ARBA00000707"/>
    </source>
</evidence>
<feature type="coiled-coil region" evidence="7">
    <location>
        <begin position="1108"/>
        <end position="1135"/>
    </location>
</feature>
<evidence type="ECO:0000313" key="11">
    <source>
        <dbReference type="Proteomes" id="UP000267821"/>
    </source>
</evidence>
<dbReference type="CDD" id="cd02666">
    <property type="entry name" value="Peptidase_C19J"/>
    <property type="match status" value="1"/>
</dbReference>
<gene>
    <name evidence="10" type="ORF">L211DRAFT_812081</name>
</gene>
<dbReference type="STRING" id="1051890.A0A3N4LFK2"/>
<dbReference type="Proteomes" id="UP000267821">
    <property type="component" value="Unassembled WGS sequence"/>
</dbReference>
<evidence type="ECO:0000259" key="9">
    <source>
        <dbReference type="PROSITE" id="PS50235"/>
    </source>
</evidence>
<proteinExistence type="predicted"/>
<dbReference type="GO" id="GO:0004843">
    <property type="term" value="F:cysteine-type deubiquitinase activity"/>
    <property type="evidence" value="ECO:0007669"/>
    <property type="project" value="UniProtKB-EC"/>
</dbReference>
<evidence type="ECO:0000256" key="2">
    <source>
        <dbReference type="ARBA" id="ARBA00012759"/>
    </source>
</evidence>
<keyword evidence="11" id="KW-1185">Reference proteome</keyword>
<feature type="compositionally biased region" description="Basic and acidic residues" evidence="8">
    <location>
        <begin position="740"/>
        <end position="754"/>
    </location>
</feature>
<feature type="region of interest" description="Disordered" evidence="8">
    <location>
        <begin position="730"/>
        <end position="760"/>
    </location>
</feature>
<dbReference type="PANTHER" id="PTHR43982">
    <property type="entry name" value="UBIQUITIN CARBOXYL-TERMINAL HYDROLASE"/>
    <property type="match status" value="1"/>
</dbReference>
<evidence type="ECO:0000256" key="7">
    <source>
        <dbReference type="SAM" id="Coils"/>
    </source>
</evidence>
<keyword evidence="7" id="KW-0175">Coiled coil</keyword>
<dbReference type="PANTHER" id="PTHR43982:SF6">
    <property type="entry name" value="UBIQUITIN CARBOXYL-TERMINAL HYDROLASE 2-RELATED"/>
    <property type="match status" value="1"/>
</dbReference>